<protein>
    <submittedName>
        <fullName evidence="1">Phox-associated domain</fullName>
    </submittedName>
</protein>
<dbReference type="AlphaFoldDB" id="A0A5A7R0Y7"/>
<gene>
    <name evidence="1" type="ORF">STAS_27335</name>
</gene>
<reference evidence="2" key="1">
    <citation type="journal article" date="2019" name="Curr. Biol.">
        <title>Genome Sequence of Striga asiatica Provides Insight into the Evolution of Plant Parasitism.</title>
        <authorList>
            <person name="Yoshida S."/>
            <person name="Kim S."/>
            <person name="Wafula E.K."/>
            <person name="Tanskanen J."/>
            <person name="Kim Y.M."/>
            <person name="Honaas L."/>
            <person name="Yang Z."/>
            <person name="Spallek T."/>
            <person name="Conn C.E."/>
            <person name="Ichihashi Y."/>
            <person name="Cheong K."/>
            <person name="Cui S."/>
            <person name="Der J.P."/>
            <person name="Gundlach H."/>
            <person name="Jiao Y."/>
            <person name="Hori C."/>
            <person name="Ishida J.K."/>
            <person name="Kasahara H."/>
            <person name="Kiba T."/>
            <person name="Kim M.S."/>
            <person name="Koo N."/>
            <person name="Laohavisit A."/>
            <person name="Lee Y.H."/>
            <person name="Lumba S."/>
            <person name="McCourt P."/>
            <person name="Mortimer J.C."/>
            <person name="Mutuku J.M."/>
            <person name="Nomura T."/>
            <person name="Sasaki-Sekimoto Y."/>
            <person name="Seto Y."/>
            <person name="Wang Y."/>
            <person name="Wakatake T."/>
            <person name="Sakakibara H."/>
            <person name="Demura T."/>
            <person name="Yamaguchi S."/>
            <person name="Yoneyama K."/>
            <person name="Manabe R.I."/>
            <person name="Nelson D.C."/>
            <person name="Schulman A.H."/>
            <person name="Timko M.P."/>
            <person name="dePamphilis C.W."/>
            <person name="Choi D."/>
            <person name="Shirasu K."/>
        </authorList>
    </citation>
    <scope>NUCLEOTIDE SEQUENCE [LARGE SCALE GENOMIC DNA]</scope>
    <source>
        <strain evidence="2">cv. UVA1</strain>
    </source>
</reference>
<evidence type="ECO:0000313" key="2">
    <source>
        <dbReference type="Proteomes" id="UP000325081"/>
    </source>
</evidence>
<accession>A0A5A7R0Y7</accession>
<dbReference type="Proteomes" id="UP000325081">
    <property type="component" value="Unassembled WGS sequence"/>
</dbReference>
<proteinExistence type="predicted"/>
<name>A0A5A7R0Y7_STRAF</name>
<evidence type="ECO:0000313" key="1">
    <source>
        <dbReference type="EMBL" id="GER50054.1"/>
    </source>
</evidence>
<keyword evidence="2" id="KW-1185">Reference proteome</keyword>
<sequence>MGRALVLLMSEAISDSMARQSIASSESSWLAASRLVLPAGTPSSRALQALSSIDCSSNLQLFMQSTLNFHLHPQSLSYLETTVKKWKITCFCNNENTMGLSITYSDISCAVIFDEADIDDESKLSGHEKIAIFQTNLLNQRKFPNHRKICPYHLLSCQSTPCLLASPYGISAKQIHNDIRRLNVKSAVENISFSQSHRKIHIPEDETSNGTKSGLLLPLSAVHRRRGFGSEVRTRQFSIVLSNAISISVSMKRYRWRKSGFMWLGKKGLVLKLSGGDGKQEQDSKCVL</sequence>
<feature type="non-terminal residue" evidence="1">
    <location>
        <position position="288"/>
    </location>
</feature>
<dbReference type="EMBL" id="BKCP01009070">
    <property type="protein sequence ID" value="GER50054.1"/>
    <property type="molecule type" value="Genomic_DNA"/>
</dbReference>
<organism evidence="1 2">
    <name type="scientific">Striga asiatica</name>
    <name type="common">Asiatic witchweed</name>
    <name type="synonym">Buchnera asiatica</name>
    <dbReference type="NCBI Taxonomy" id="4170"/>
    <lineage>
        <taxon>Eukaryota</taxon>
        <taxon>Viridiplantae</taxon>
        <taxon>Streptophyta</taxon>
        <taxon>Embryophyta</taxon>
        <taxon>Tracheophyta</taxon>
        <taxon>Spermatophyta</taxon>
        <taxon>Magnoliopsida</taxon>
        <taxon>eudicotyledons</taxon>
        <taxon>Gunneridae</taxon>
        <taxon>Pentapetalae</taxon>
        <taxon>asterids</taxon>
        <taxon>lamiids</taxon>
        <taxon>Lamiales</taxon>
        <taxon>Orobanchaceae</taxon>
        <taxon>Buchnereae</taxon>
        <taxon>Striga</taxon>
    </lineage>
</organism>
<comment type="caution">
    <text evidence="1">The sequence shown here is derived from an EMBL/GenBank/DDBJ whole genome shotgun (WGS) entry which is preliminary data.</text>
</comment>